<dbReference type="EMBL" id="JBDPZN010000013">
    <property type="protein sequence ID" value="MEO3684413.1"/>
    <property type="molecule type" value="Genomic_DNA"/>
</dbReference>
<name>A0ABV0FUA1_9GAMM</name>
<keyword evidence="2" id="KW-1185">Reference proteome</keyword>
<accession>A0ABV0FUA1</accession>
<evidence type="ECO:0000313" key="1">
    <source>
        <dbReference type="EMBL" id="MEO3684413.1"/>
    </source>
</evidence>
<evidence type="ECO:0000313" key="2">
    <source>
        <dbReference type="Proteomes" id="UP001477278"/>
    </source>
</evidence>
<comment type="caution">
    <text evidence="1">The sequence shown here is derived from an EMBL/GenBank/DDBJ whole genome shotgun (WGS) entry which is preliminary data.</text>
</comment>
<gene>
    <name evidence="1" type="ORF">ABHN84_19285</name>
</gene>
<reference evidence="1 2" key="1">
    <citation type="submission" date="2024-05" db="EMBL/GenBank/DDBJ databases">
        <title>Genome sequencing of Marine Estuary Bacteria, Shewanella vesiculosa and S. baltica, and Pseudomonas syringae.</title>
        <authorList>
            <person name="Gurung A."/>
            <person name="Maclea K.S."/>
        </authorList>
    </citation>
    <scope>NUCLEOTIDE SEQUENCE [LARGE SCALE GENOMIC DNA]</scope>
    <source>
        <strain evidence="1 2">1A</strain>
    </source>
</reference>
<sequence length="67" mass="7807">MEREEFLKLSEELAKPIDFDELESSGALIKKGKCYYLSNKDLLPSHVSRKIKSIEQNRNGIKVTFYK</sequence>
<proteinExistence type="predicted"/>
<dbReference type="RefSeq" id="WP_347690900.1">
    <property type="nucleotide sequence ID" value="NZ_JBDPZN010000013.1"/>
</dbReference>
<protein>
    <submittedName>
        <fullName evidence="1">Uncharacterized protein</fullName>
    </submittedName>
</protein>
<dbReference type="Proteomes" id="UP001477278">
    <property type="component" value="Unassembled WGS sequence"/>
</dbReference>
<organism evidence="1 2">
    <name type="scientific">Shewanella vesiculosa</name>
    <dbReference type="NCBI Taxonomy" id="518738"/>
    <lineage>
        <taxon>Bacteria</taxon>
        <taxon>Pseudomonadati</taxon>
        <taxon>Pseudomonadota</taxon>
        <taxon>Gammaproteobacteria</taxon>
        <taxon>Alteromonadales</taxon>
        <taxon>Shewanellaceae</taxon>
        <taxon>Shewanella</taxon>
    </lineage>
</organism>